<keyword evidence="7" id="KW-0326">Glycosidase</keyword>
<name>A0A9P4GEQ2_9PLEO</name>
<feature type="signal peptide" evidence="10">
    <location>
        <begin position="1"/>
        <end position="25"/>
    </location>
</feature>
<dbReference type="InterPro" id="IPR029018">
    <property type="entry name" value="Hex-like_dom2"/>
</dbReference>
<feature type="region of interest" description="Disordered" evidence="9">
    <location>
        <begin position="586"/>
        <end position="606"/>
    </location>
</feature>
<dbReference type="InterPro" id="IPR017853">
    <property type="entry name" value="GH"/>
</dbReference>
<reference evidence="13" key="1">
    <citation type="submission" date="2020-01" db="EMBL/GenBank/DDBJ databases">
        <authorList>
            <consortium name="DOE Joint Genome Institute"/>
            <person name="Haridas S."/>
            <person name="Albert R."/>
            <person name="Binder M."/>
            <person name="Bloem J."/>
            <person name="Labutti K."/>
            <person name="Salamov A."/>
            <person name="Andreopoulos B."/>
            <person name="Baker S.E."/>
            <person name="Barry K."/>
            <person name="Bills G."/>
            <person name="Bluhm B.H."/>
            <person name="Cannon C."/>
            <person name="Castanera R."/>
            <person name="Culley D.E."/>
            <person name="Daum C."/>
            <person name="Ezra D."/>
            <person name="Gonzalez J.B."/>
            <person name="Henrissat B."/>
            <person name="Kuo A."/>
            <person name="Liang C."/>
            <person name="Lipzen A."/>
            <person name="Lutzoni F."/>
            <person name="Magnuson J."/>
            <person name="Mondo S."/>
            <person name="Nolan M."/>
            <person name="Ohm R."/>
            <person name="Pangilinan J."/>
            <person name="Park H.-J."/>
            <person name="Ramirez L."/>
            <person name="Alfaro M."/>
            <person name="Sun H."/>
            <person name="Tritt A."/>
            <person name="Yoshinaga Y."/>
            <person name="Zwiers L.-H."/>
            <person name="Turgeon B.G."/>
            <person name="Goodwin S.B."/>
            <person name="Spatafora J.W."/>
            <person name="Crous P.W."/>
            <person name="Grigoriev I.V."/>
        </authorList>
    </citation>
    <scope>NUCLEOTIDE SEQUENCE</scope>
    <source>
        <strain evidence="13">CBS 394.84</strain>
    </source>
</reference>
<dbReference type="Pfam" id="PF14845">
    <property type="entry name" value="Glycohydro_20b2"/>
    <property type="match status" value="1"/>
</dbReference>
<keyword evidence="5 13" id="KW-0378">Hydrolase</keyword>
<evidence type="ECO:0000256" key="10">
    <source>
        <dbReference type="SAM" id="SignalP"/>
    </source>
</evidence>
<dbReference type="EMBL" id="ML976617">
    <property type="protein sequence ID" value="KAF1843879.1"/>
    <property type="molecule type" value="Genomic_DNA"/>
</dbReference>
<feature type="active site" description="Proton donor" evidence="8">
    <location>
        <position position="353"/>
    </location>
</feature>
<dbReference type="SUPFAM" id="SSF55545">
    <property type="entry name" value="beta-N-acetylhexosaminidase-like domain"/>
    <property type="match status" value="1"/>
</dbReference>
<feature type="compositionally biased region" description="Polar residues" evidence="9">
    <location>
        <begin position="595"/>
        <end position="606"/>
    </location>
</feature>
<evidence type="ECO:0000256" key="8">
    <source>
        <dbReference type="PIRSR" id="PIRSR625705-1"/>
    </source>
</evidence>
<keyword evidence="4 10" id="KW-0732">Signal</keyword>
<sequence>MRDFILASVLTASALFARHADAVAANPLPKPANITWGDSGCFSFAAVTLEAPHHEVLQDAFDRVTKTITKLKWIPAATEAPVRAFDPFPTPTGAASKRKHRRQYGSGNCTASITKVKIHIANTHAELQHNVDESYELQVAPGTDFIDISAQTVYGALHALTTLQQIVINDGSGRLIIEQPVSIKDKPLYPVRGVMIDTGRNYISKSKILEQIDGMSLSKLNVLHWHLVDSQSWPVEIAAYPDMTEDAYSPNEVFSQDTLKEIVSYAAARGVRIIPEIDMPGHASSGWKQIDESILTCTDSWWSNDVWAAHTAVEPNPGQLDILNNKTYEVTAKVYKEMTSIFPDNWFHIGGDELFLNCNNFSSLAVEFFKSGKSMGDLYQYWVDRAIPNFRAQANKTFVMWEDVKLSTAVAATGEVPKNIVLQAWNNGLTHISNLTAQGYRVIVSSSDFVYLDCGFGGWVSNDPRYNLQINPNATDGSPNFNWGGGGGSWCAPYKTWQRIYDYDFTFNLTDTQKGLIQGAIAPLWSEQVDDVVISQKMWPRAAALAELVWSGNRDANGKKRTTELTQRILNFREYLVANGVGASPLMPKRGGKSRAQQPDQESANPSWVNIVDGKVESSLAAANKKNVGGEVQQTTDKTLIESRKSVHVCRLRFLDLGRIITPFTVGPPASLRQGDINTVTDIESQRPIDITTQSFCLGTENVASEALPAPAPSPRSESSLVSANIGGGMP</sequence>
<comment type="similarity">
    <text evidence="2">Belongs to the glycosyl hydrolase 20 family.</text>
</comment>
<dbReference type="SUPFAM" id="SSF51445">
    <property type="entry name" value="(Trans)glycosidases"/>
    <property type="match status" value="1"/>
</dbReference>
<gene>
    <name evidence="13" type="ORF">K460DRAFT_357549</name>
</gene>
<dbReference type="Gene3D" id="3.20.20.80">
    <property type="entry name" value="Glycosidases"/>
    <property type="match status" value="1"/>
</dbReference>
<evidence type="ECO:0000256" key="3">
    <source>
        <dbReference type="ARBA" id="ARBA00012663"/>
    </source>
</evidence>
<keyword evidence="6" id="KW-0325">Glycoprotein</keyword>
<evidence type="ECO:0000313" key="14">
    <source>
        <dbReference type="Proteomes" id="UP000800039"/>
    </source>
</evidence>
<dbReference type="Proteomes" id="UP000800039">
    <property type="component" value="Unassembled WGS sequence"/>
</dbReference>
<dbReference type="InterPro" id="IPR025705">
    <property type="entry name" value="Beta_hexosaminidase_sua/sub"/>
</dbReference>
<dbReference type="FunFam" id="3.20.20.80:FF:000063">
    <property type="entry name" value="Beta-hexosaminidase"/>
    <property type="match status" value="1"/>
</dbReference>
<evidence type="ECO:0000259" key="11">
    <source>
        <dbReference type="Pfam" id="PF00728"/>
    </source>
</evidence>
<dbReference type="Gene3D" id="3.30.379.10">
    <property type="entry name" value="Chitobiase/beta-hexosaminidase domain 2-like"/>
    <property type="match status" value="1"/>
</dbReference>
<feature type="domain" description="Glycoside hydrolase family 20 catalytic" evidence="11">
    <location>
        <begin position="189"/>
        <end position="552"/>
    </location>
</feature>
<evidence type="ECO:0000259" key="12">
    <source>
        <dbReference type="Pfam" id="PF14845"/>
    </source>
</evidence>
<evidence type="ECO:0000256" key="2">
    <source>
        <dbReference type="ARBA" id="ARBA00006285"/>
    </source>
</evidence>
<organism evidence="13 14">
    <name type="scientific">Cucurbitaria berberidis CBS 394.84</name>
    <dbReference type="NCBI Taxonomy" id="1168544"/>
    <lineage>
        <taxon>Eukaryota</taxon>
        <taxon>Fungi</taxon>
        <taxon>Dikarya</taxon>
        <taxon>Ascomycota</taxon>
        <taxon>Pezizomycotina</taxon>
        <taxon>Dothideomycetes</taxon>
        <taxon>Pleosporomycetidae</taxon>
        <taxon>Pleosporales</taxon>
        <taxon>Pleosporineae</taxon>
        <taxon>Cucurbitariaceae</taxon>
        <taxon>Cucurbitaria</taxon>
    </lineage>
</organism>
<dbReference type="PANTHER" id="PTHR22600:SF26">
    <property type="entry name" value="BETA-N-ACETYLHEXOSAMINIDASE"/>
    <property type="match status" value="1"/>
</dbReference>
<comment type="catalytic activity">
    <reaction evidence="1">
        <text>Hydrolysis of terminal non-reducing N-acetyl-D-hexosamine residues in N-acetyl-beta-D-hexosaminides.</text>
        <dbReference type="EC" id="3.2.1.52"/>
    </reaction>
</comment>
<evidence type="ECO:0000256" key="9">
    <source>
        <dbReference type="SAM" id="MobiDB-lite"/>
    </source>
</evidence>
<protein>
    <recommendedName>
        <fullName evidence="3">beta-N-acetylhexosaminidase</fullName>
        <ecNumber evidence="3">3.2.1.52</ecNumber>
    </recommendedName>
</protein>
<dbReference type="GO" id="GO:0005975">
    <property type="term" value="P:carbohydrate metabolic process"/>
    <property type="evidence" value="ECO:0007669"/>
    <property type="project" value="InterPro"/>
</dbReference>
<evidence type="ECO:0000256" key="4">
    <source>
        <dbReference type="ARBA" id="ARBA00022729"/>
    </source>
</evidence>
<dbReference type="PANTHER" id="PTHR22600">
    <property type="entry name" value="BETA-HEXOSAMINIDASE"/>
    <property type="match status" value="1"/>
</dbReference>
<dbReference type="InterPro" id="IPR029019">
    <property type="entry name" value="HEX_eukaryotic_N"/>
</dbReference>
<evidence type="ECO:0000256" key="7">
    <source>
        <dbReference type="ARBA" id="ARBA00023295"/>
    </source>
</evidence>
<keyword evidence="14" id="KW-1185">Reference proteome</keyword>
<dbReference type="EC" id="3.2.1.52" evidence="3"/>
<evidence type="ECO:0000256" key="6">
    <source>
        <dbReference type="ARBA" id="ARBA00023180"/>
    </source>
</evidence>
<feature type="compositionally biased region" description="Low complexity" evidence="9">
    <location>
        <begin position="707"/>
        <end position="721"/>
    </location>
</feature>
<feature type="chain" id="PRO_5040213025" description="beta-N-acetylhexosaminidase" evidence="10">
    <location>
        <begin position="26"/>
        <end position="731"/>
    </location>
</feature>
<dbReference type="GO" id="GO:0030203">
    <property type="term" value="P:glycosaminoglycan metabolic process"/>
    <property type="evidence" value="ECO:0007669"/>
    <property type="project" value="TreeGrafter"/>
</dbReference>
<dbReference type="RefSeq" id="XP_040786442.1">
    <property type="nucleotide sequence ID" value="XM_040932041.1"/>
</dbReference>
<dbReference type="Pfam" id="PF00728">
    <property type="entry name" value="Glyco_hydro_20"/>
    <property type="match status" value="1"/>
</dbReference>
<comment type="caution">
    <text evidence="13">The sequence shown here is derived from an EMBL/GenBank/DDBJ whole genome shotgun (WGS) entry which is preliminary data.</text>
</comment>
<dbReference type="PRINTS" id="PR00738">
    <property type="entry name" value="GLHYDRLASE20"/>
</dbReference>
<feature type="region of interest" description="Disordered" evidence="9">
    <location>
        <begin position="707"/>
        <end position="731"/>
    </location>
</feature>
<dbReference type="AlphaFoldDB" id="A0A9P4GEQ2"/>
<accession>A0A9P4GEQ2</accession>
<evidence type="ECO:0000256" key="5">
    <source>
        <dbReference type="ARBA" id="ARBA00022801"/>
    </source>
</evidence>
<feature type="domain" description="Beta-hexosaminidase eukaryotic type N-terminal" evidence="12">
    <location>
        <begin position="27"/>
        <end position="166"/>
    </location>
</feature>
<dbReference type="GO" id="GO:0016231">
    <property type="term" value="F:beta-N-acetylglucosaminidase activity"/>
    <property type="evidence" value="ECO:0007669"/>
    <property type="project" value="TreeGrafter"/>
</dbReference>
<proteinExistence type="inferred from homology"/>
<dbReference type="InterPro" id="IPR015883">
    <property type="entry name" value="Glyco_hydro_20_cat"/>
</dbReference>
<dbReference type="CDD" id="cd06562">
    <property type="entry name" value="GH20_HexA_HexB-like"/>
    <property type="match status" value="1"/>
</dbReference>
<evidence type="ECO:0000256" key="1">
    <source>
        <dbReference type="ARBA" id="ARBA00001231"/>
    </source>
</evidence>
<dbReference type="GO" id="GO:0016020">
    <property type="term" value="C:membrane"/>
    <property type="evidence" value="ECO:0007669"/>
    <property type="project" value="TreeGrafter"/>
</dbReference>
<dbReference type="GeneID" id="63849293"/>
<dbReference type="OrthoDB" id="428480at2759"/>
<evidence type="ECO:0000313" key="13">
    <source>
        <dbReference type="EMBL" id="KAF1843879.1"/>
    </source>
</evidence>